<keyword evidence="2 4" id="KW-0012">Acyltransferase</keyword>
<accession>A0A2R8AVA3</accession>
<dbReference type="SUPFAM" id="SSF55729">
    <property type="entry name" value="Acyl-CoA N-acyltransferases (Nat)"/>
    <property type="match status" value="1"/>
</dbReference>
<protein>
    <submittedName>
        <fullName evidence="4">Putative N-acetyltransferase YjaB</fullName>
        <ecNumber evidence="4">2.3.1.-</ecNumber>
    </submittedName>
</protein>
<dbReference type="OrthoDB" id="9797417at2"/>
<feature type="domain" description="N-acetyltransferase" evidence="3">
    <location>
        <begin position="3"/>
        <end position="147"/>
    </location>
</feature>
<evidence type="ECO:0000313" key="4">
    <source>
        <dbReference type="EMBL" id="SPF79956.1"/>
    </source>
</evidence>
<evidence type="ECO:0000256" key="2">
    <source>
        <dbReference type="ARBA" id="ARBA00023315"/>
    </source>
</evidence>
<dbReference type="PANTHER" id="PTHR43877">
    <property type="entry name" value="AMINOALKYLPHOSPHONATE N-ACETYLTRANSFERASE-RELATED-RELATED"/>
    <property type="match status" value="1"/>
</dbReference>
<dbReference type="PROSITE" id="PS51186">
    <property type="entry name" value="GNAT"/>
    <property type="match status" value="1"/>
</dbReference>
<evidence type="ECO:0000259" key="3">
    <source>
        <dbReference type="PROSITE" id="PS51186"/>
    </source>
</evidence>
<dbReference type="InterPro" id="IPR050832">
    <property type="entry name" value="Bact_Acetyltransf"/>
</dbReference>
<sequence>MSLQIRPATPLDAGRLGGILTDWTDATAWLPRLHSAAQDIAHAAQMIERGWVTVAQSAAGTIAGFLARDDGYVHALFVSGTHRGEGVGTALIRDAQSRAPRLELWTHQANDAARAFYAQLGFEETGRTSGLHNDESLPDIGFHWTRKAMA</sequence>
<dbReference type="CDD" id="cd04301">
    <property type="entry name" value="NAT_SF"/>
    <property type="match status" value="1"/>
</dbReference>
<gene>
    <name evidence="4" type="primary">yjaB</name>
    <name evidence="4" type="ORF">PRI8871_01758</name>
</gene>
<evidence type="ECO:0000313" key="5">
    <source>
        <dbReference type="Proteomes" id="UP000244904"/>
    </source>
</evidence>
<dbReference type="EC" id="2.3.1.-" evidence="4"/>
<proteinExistence type="predicted"/>
<dbReference type="InterPro" id="IPR000182">
    <property type="entry name" value="GNAT_dom"/>
</dbReference>
<organism evidence="4 5">
    <name type="scientific">Pseudoprimorskyibacter insulae</name>
    <dbReference type="NCBI Taxonomy" id="1695997"/>
    <lineage>
        <taxon>Bacteria</taxon>
        <taxon>Pseudomonadati</taxon>
        <taxon>Pseudomonadota</taxon>
        <taxon>Alphaproteobacteria</taxon>
        <taxon>Rhodobacterales</taxon>
        <taxon>Paracoccaceae</taxon>
        <taxon>Pseudoprimorskyibacter</taxon>
    </lineage>
</organism>
<name>A0A2R8AVA3_9RHOB</name>
<dbReference type="RefSeq" id="WP_108885784.1">
    <property type="nucleotide sequence ID" value="NZ_OMOJ01000002.1"/>
</dbReference>
<keyword evidence="5" id="KW-1185">Reference proteome</keyword>
<keyword evidence="1 4" id="KW-0808">Transferase</keyword>
<dbReference type="Gene3D" id="3.40.630.30">
    <property type="match status" value="1"/>
</dbReference>
<dbReference type="EMBL" id="OMOJ01000002">
    <property type="protein sequence ID" value="SPF79956.1"/>
    <property type="molecule type" value="Genomic_DNA"/>
</dbReference>
<dbReference type="GO" id="GO:0016747">
    <property type="term" value="F:acyltransferase activity, transferring groups other than amino-acyl groups"/>
    <property type="evidence" value="ECO:0007669"/>
    <property type="project" value="InterPro"/>
</dbReference>
<dbReference type="AlphaFoldDB" id="A0A2R8AVA3"/>
<dbReference type="Proteomes" id="UP000244904">
    <property type="component" value="Unassembled WGS sequence"/>
</dbReference>
<reference evidence="5" key="1">
    <citation type="submission" date="2018-03" db="EMBL/GenBank/DDBJ databases">
        <authorList>
            <person name="Rodrigo-Torres L."/>
            <person name="Arahal R. D."/>
            <person name="Lucena T."/>
        </authorList>
    </citation>
    <scope>NUCLEOTIDE SEQUENCE [LARGE SCALE GENOMIC DNA]</scope>
    <source>
        <strain evidence="5">CECT 8871</strain>
    </source>
</reference>
<evidence type="ECO:0000256" key="1">
    <source>
        <dbReference type="ARBA" id="ARBA00022679"/>
    </source>
</evidence>
<dbReference type="InterPro" id="IPR016181">
    <property type="entry name" value="Acyl_CoA_acyltransferase"/>
</dbReference>
<dbReference type="Pfam" id="PF13673">
    <property type="entry name" value="Acetyltransf_10"/>
    <property type="match status" value="1"/>
</dbReference>